<dbReference type="Proteomes" id="UP000325607">
    <property type="component" value="Unassembled WGS sequence"/>
</dbReference>
<protein>
    <submittedName>
        <fullName evidence="1">Uncharacterized protein</fullName>
    </submittedName>
</protein>
<reference evidence="1 2" key="1">
    <citation type="submission" date="2019-09" db="EMBL/GenBank/DDBJ databases">
        <authorList>
            <person name="Chandra G."/>
            <person name="Truman W A."/>
        </authorList>
    </citation>
    <scope>NUCLEOTIDE SEQUENCE [LARGE SCALE GENOMIC DNA]</scope>
    <source>
        <strain evidence="1">PS645</strain>
    </source>
</reference>
<organism evidence="1 2">
    <name type="scientific">Pseudomonas fluorescens</name>
    <dbReference type="NCBI Taxonomy" id="294"/>
    <lineage>
        <taxon>Bacteria</taxon>
        <taxon>Pseudomonadati</taxon>
        <taxon>Pseudomonadota</taxon>
        <taxon>Gammaproteobacteria</taxon>
        <taxon>Pseudomonadales</taxon>
        <taxon>Pseudomonadaceae</taxon>
        <taxon>Pseudomonas</taxon>
    </lineage>
</organism>
<evidence type="ECO:0000313" key="2">
    <source>
        <dbReference type="Proteomes" id="UP000325607"/>
    </source>
</evidence>
<sequence length="43" mass="4933">MFGAFLFQAGRALYFVSGYALYEIFTKPPRQFARAGKPVSNQW</sequence>
<accession>A0A5E6QYW0</accession>
<gene>
    <name evidence="1" type="ORF">PS645_01227</name>
</gene>
<proteinExistence type="predicted"/>
<dbReference type="AlphaFoldDB" id="A0A5E6QYW0"/>
<dbReference type="EMBL" id="CABVGX010000007">
    <property type="protein sequence ID" value="VVM60434.1"/>
    <property type="molecule type" value="Genomic_DNA"/>
</dbReference>
<name>A0A5E6QYW0_PSEFL</name>
<evidence type="ECO:0000313" key="1">
    <source>
        <dbReference type="EMBL" id="VVM60434.1"/>
    </source>
</evidence>